<evidence type="ECO:0000256" key="3">
    <source>
        <dbReference type="ARBA" id="ARBA00022833"/>
    </source>
</evidence>
<dbReference type="GO" id="GO:0008270">
    <property type="term" value="F:zinc ion binding"/>
    <property type="evidence" value="ECO:0007669"/>
    <property type="project" value="UniProtKB-KW"/>
</dbReference>
<dbReference type="PANTHER" id="PTHR37975">
    <property type="entry name" value="FLYWCH ZINC FINGER TRANSCRIPTION FACTOR HOMOLOG"/>
    <property type="match status" value="1"/>
</dbReference>
<dbReference type="InterPro" id="IPR007588">
    <property type="entry name" value="Znf_FLYWCH"/>
</dbReference>
<dbReference type="Pfam" id="PF04500">
    <property type="entry name" value="FLYWCH"/>
    <property type="match status" value="1"/>
</dbReference>
<evidence type="ECO:0000313" key="7">
    <source>
        <dbReference type="Proteomes" id="UP001620626"/>
    </source>
</evidence>
<keyword evidence="2" id="KW-0863">Zinc-finger</keyword>
<protein>
    <recommendedName>
        <fullName evidence="5">FLYWCH-type domain-containing protein</fullName>
    </recommendedName>
</protein>
<sequence>MTEVETNRQKEKLQNDGFLYIFDKFNVDINMKFWRCERKNECRGRIHTDMNNNFVKMVTEHTHEANIANVKAKKIVTGIKRRAAECMELPSQLRANAMVNVSTPVLAQLPSANGIKKIVKRVRHEIVAAPPAPNSIHDLQIDQAYQVYKRGEGVEEEQYLLYDSGIFSPNGNHPQHRSRQKNLAPKYPRQNGRAKVGGSPLPVISSRVVSSRVVSSRVVSSCVVSSRVVSSPKPKLVVSSPK</sequence>
<dbReference type="PANTHER" id="PTHR37975:SF3">
    <property type="entry name" value="FLYWCH TRANSCRIPTION FACTOR 3"/>
    <property type="match status" value="1"/>
</dbReference>
<feature type="domain" description="FLYWCH-type" evidence="5">
    <location>
        <begin position="4"/>
        <end position="63"/>
    </location>
</feature>
<comment type="caution">
    <text evidence="6">The sequence shown here is derived from an EMBL/GenBank/DDBJ whole genome shotgun (WGS) entry which is preliminary data.</text>
</comment>
<dbReference type="EMBL" id="JBICBT010001324">
    <property type="protein sequence ID" value="KAL3073094.1"/>
    <property type="molecule type" value="Genomic_DNA"/>
</dbReference>
<evidence type="ECO:0000259" key="5">
    <source>
        <dbReference type="Pfam" id="PF04500"/>
    </source>
</evidence>
<accession>A0ABD2HXP0</accession>
<dbReference type="Gene3D" id="2.20.25.240">
    <property type="match status" value="1"/>
</dbReference>
<evidence type="ECO:0000256" key="4">
    <source>
        <dbReference type="SAM" id="MobiDB-lite"/>
    </source>
</evidence>
<keyword evidence="3" id="KW-0862">Zinc</keyword>
<dbReference type="InterPro" id="IPR052887">
    <property type="entry name" value="FLYWCH-type_ZF"/>
</dbReference>
<organism evidence="6 7">
    <name type="scientific">Heterodera trifolii</name>
    <dbReference type="NCBI Taxonomy" id="157864"/>
    <lineage>
        <taxon>Eukaryota</taxon>
        <taxon>Metazoa</taxon>
        <taxon>Ecdysozoa</taxon>
        <taxon>Nematoda</taxon>
        <taxon>Chromadorea</taxon>
        <taxon>Rhabditida</taxon>
        <taxon>Tylenchina</taxon>
        <taxon>Tylenchomorpha</taxon>
        <taxon>Tylenchoidea</taxon>
        <taxon>Heteroderidae</taxon>
        <taxon>Heteroderinae</taxon>
        <taxon>Heterodera</taxon>
    </lineage>
</organism>
<dbReference type="Proteomes" id="UP001620626">
    <property type="component" value="Unassembled WGS sequence"/>
</dbReference>
<dbReference type="AlphaFoldDB" id="A0ABD2HXP0"/>
<evidence type="ECO:0000256" key="2">
    <source>
        <dbReference type="ARBA" id="ARBA00022771"/>
    </source>
</evidence>
<feature type="region of interest" description="Disordered" evidence="4">
    <location>
        <begin position="167"/>
        <end position="201"/>
    </location>
</feature>
<proteinExistence type="predicted"/>
<evidence type="ECO:0000313" key="6">
    <source>
        <dbReference type="EMBL" id="KAL3073094.1"/>
    </source>
</evidence>
<keyword evidence="7" id="KW-1185">Reference proteome</keyword>
<reference evidence="6 7" key="1">
    <citation type="submission" date="2024-10" db="EMBL/GenBank/DDBJ databases">
        <authorList>
            <person name="Kim D."/>
        </authorList>
    </citation>
    <scope>NUCLEOTIDE SEQUENCE [LARGE SCALE GENOMIC DNA]</scope>
    <source>
        <strain evidence="6">BH-2024</strain>
    </source>
</reference>
<evidence type="ECO:0000256" key="1">
    <source>
        <dbReference type="ARBA" id="ARBA00022723"/>
    </source>
</evidence>
<keyword evidence="1" id="KW-0479">Metal-binding</keyword>
<gene>
    <name evidence="6" type="ORF">niasHT_035370</name>
</gene>
<name>A0ABD2HXP0_9BILA</name>